<reference evidence="1" key="2">
    <citation type="journal article" date="2021" name="PeerJ">
        <title>Extensive microbial diversity within the chicken gut microbiome revealed by metagenomics and culture.</title>
        <authorList>
            <person name="Gilroy R."/>
            <person name="Ravi A."/>
            <person name="Getino M."/>
            <person name="Pursley I."/>
            <person name="Horton D.L."/>
            <person name="Alikhan N.F."/>
            <person name="Baker D."/>
            <person name="Gharbi K."/>
            <person name="Hall N."/>
            <person name="Watson M."/>
            <person name="Adriaenssens E.M."/>
            <person name="Foster-Nyarko E."/>
            <person name="Jarju S."/>
            <person name="Secka A."/>
            <person name="Antonio M."/>
            <person name="Oren A."/>
            <person name="Chaudhuri R.R."/>
            <person name="La Ragione R."/>
            <person name="Hildebrand F."/>
            <person name="Pallen M.J."/>
        </authorList>
    </citation>
    <scope>NUCLEOTIDE SEQUENCE</scope>
    <source>
        <strain evidence="1">B2-22910</strain>
    </source>
</reference>
<evidence type="ECO:0000313" key="1">
    <source>
        <dbReference type="EMBL" id="MBO8470631.1"/>
    </source>
</evidence>
<comment type="caution">
    <text evidence="1">The sequence shown here is derived from an EMBL/GenBank/DDBJ whole genome shotgun (WGS) entry which is preliminary data.</text>
</comment>
<proteinExistence type="predicted"/>
<protein>
    <submittedName>
        <fullName evidence="1">Uncharacterized protein</fullName>
    </submittedName>
</protein>
<reference evidence="1" key="1">
    <citation type="submission" date="2020-10" db="EMBL/GenBank/DDBJ databases">
        <authorList>
            <person name="Gilroy R."/>
        </authorList>
    </citation>
    <scope>NUCLEOTIDE SEQUENCE</scope>
    <source>
        <strain evidence="1">B2-22910</strain>
    </source>
</reference>
<accession>A0A9D9IED4</accession>
<evidence type="ECO:0000313" key="2">
    <source>
        <dbReference type="Proteomes" id="UP000823603"/>
    </source>
</evidence>
<sequence length="381" mass="42334">MNFNVFPRSGLAVWVSAVLLMTVSCGREERVIPANSLSFDDVSYIDDVFPIEYELAEGEPVDLGILGIDNMYLYDTLMFFNTPDKSGGVSVVSSSSHKELGKFFRTGRGPGEVAFPPFVNNFQMYRKDGHLFASALNVTGNSMYDFDVTASLDTGDTVVEKVDSVVADPFALKVFRIDSSRFFVCKAGEDRNTLSRYITGPDRKEHVPVPMQRLNSARVTKGEPQEQQSEDGKISFVIPNFNILSGDIKYSPSRGLIVEVSRELNSINIYSPDGKYMKTICAVGRSIDNIEQAQNAEPVFRSSKLSLYPDFFAVIYKFLEEDKGYIRIFSYEGDALAQIGIPSGVNSFGFDIRNGSLYTLESSTETLMKYAVGGLLDRLTE</sequence>
<dbReference type="AlphaFoldDB" id="A0A9D9IED4"/>
<gene>
    <name evidence="1" type="ORF">IAB82_02415</name>
</gene>
<organism evidence="1 2">
    <name type="scientific">Candidatus Cryptobacteroides faecavium</name>
    <dbReference type="NCBI Taxonomy" id="2840762"/>
    <lineage>
        <taxon>Bacteria</taxon>
        <taxon>Pseudomonadati</taxon>
        <taxon>Bacteroidota</taxon>
        <taxon>Bacteroidia</taxon>
        <taxon>Bacteroidales</taxon>
        <taxon>Candidatus Cryptobacteroides</taxon>
    </lineage>
</organism>
<dbReference type="EMBL" id="JADIMB010000035">
    <property type="protein sequence ID" value="MBO8470631.1"/>
    <property type="molecule type" value="Genomic_DNA"/>
</dbReference>
<dbReference type="Proteomes" id="UP000823603">
    <property type="component" value="Unassembled WGS sequence"/>
</dbReference>
<name>A0A9D9IED4_9BACT</name>